<proteinExistence type="predicted"/>
<dbReference type="OrthoDB" id="3395286at2"/>
<feature type="region of interest" description="Disordered" evidence="1">
    <location>
        <begin position="130"/>
        <end position="171"/>
    </location>
</feature>
<sequence>MTERKPLGVSFESWIDRQIREATERGEFDDLPGAGKPIPGQGKPYDEMWWIKQKMRAENLSFPLPGTLALRKEAEEARAEALGARTEAEARRIVEEMNDKIRDSYRTPLSGPPVVQPLIDVDEIAAQWRALHPAAGKKPAPPKDPKSPKDLEDPEQPKRPKRSFLRWFGRR</sequence>
<feature type="domain" description="DnaJ homologue subfamily C member 28 conserved" evidence="2">
    <location>
        <begin position="14"/>
        <end position="79"/>
    </location>
</feature>
<gene>
    <name evidence="3" type="ORF">GCM10011574_06140</name>
</gene>
<dbReference type="EMBL" id="BMMN01000001">
    <property type="protein sequence ID" value="GGN99978.1"/>
    <property type="molecule type" value="Genomic_DNA"/>
</dbReference>
<evidence type="ECO:0000259" key="2">
    <source>
        <dbReference type="Pfam" id="PF09350"/>
    </source>
</evidence>
<feature type="compositionally biased region" description="Basic and acidic residues" evidence="1">
    <location>
        <begin position="141"/>
        <end position="158"/>
    </location>
</feature>
<feature type="compositionally biased region" description="Basic residues" evidence="1">
    <location>
        <begin position="159"/>
        <end position="171"/>
    </location>
</feature>
<dbReference type="Proteomes" id="UP000653480">
    <property type="component" value="Unassembled WGS sequence"/>
</dbReference>
<keyword evidence="4" id="KW-1185">Reference proteome</keyword>
<dbReference type="AlphaFoldDB" id="A0A8H9LE44"/>
<protein>
    <submittedName>
        <fullName evidence="3">DUF1992 domain-containing protein</fullName>
    </submittedName>
</protein>
<name>A0A8H9LE44_9ACTN</name>
<evidence type="ECO:0000313" key="3">
    <source>
        <dbReference type="EMBL" id="GGN99978.1"/>
    </source>
</evidence>
<organism evidence="3 4">
    <name type="scientific">Microbispora bryophytorum</name>
    <dbReference type="NCBI Taxonomy" id="1460882"/>
    <lineage>
        <taxon>Bacteria</taxon>
        <taxon>Bacillati</taxon>
        <taxon>Actinomycetota</taxon>
        <taxon>Actinomycetes</taxon>
        <taxon>Streptosporangiales</taxon>
        <taxon>Streptosporangiaceae</taxon>
        <taxon>Microbispora</taxon>
    </lineage>
</organism>
<comment type="caution">
    <text evidence="3">The sequence shown here is derived from an EMBL/GenBank/DDBJ whole genome shotgun (WGS) entry which is preliminary data.</text>
</comment>
<dbReference type="Pfam" id="PF09350">
    <property type="entry name" value="DJC28_CD"/>
    <property type="match status" value="1"/>
</dbReference>
<dbReference type="InterPro" id="IPR018961">
    <property type="entry name" value="DnaJ_homolog_subfam-C_membr-28"/>
</dbReference>
<dbReference type="RefSeq" id="WP_142567837.1">
    <property type="nucleotide sequence ID" value="NZ_BMMN01000001.1"/>
</dbReference>
<accession>A0A8H9LE44</accession>
<feature type="region of interest" description="Disordered" evidence="1">
    <location>
        <begin position="23"/>
        <end position="42"/>
    </location>
</feature>
<evidence type="ECO:0000256" key="1">
    <source>
        <dbReference type="SAM" id="MobiDB-lite"/>
    </source>
</evidence>
<reference evidence="3" key="1">
    <citation type="journal article" date="2014" name="Int. J. Syst. Evol. Microbiol.">
        <title>Complete genome sequence of Corynebacterium casei LMG S-19264T (=DSM 44701T), isolated from a smear-ripened cheese.</title>
        <authorList>
            <consortium name="US DOE Joint Genome Institute (JGI-PGF)"/>
            <person name="Walter F."/>
            <person name="Albersmeier A."/>
            <person name="Kalinowski J."/>
            <person name="Ruckert C."/>
        </authorList>
    </citation>
    <scope>NUCLEOTIDE SEQUENCE</scope>
    <source>
        <strain evidence="3">CGMCC 4.7138</strain>
    </source>
</reference>
<evidence type="ECO:0000313" key="4">
    <source>
        <dbReference type="Proteomes" id="UP000653480"/>
    </source>
</evidence>
<reference evidence="3" key="2">
    <citation type="submission" date="2020-09" db="EMBL/GenBank/DDBJ databases">
        <authorList>
            <person name="Sun Q."/>
            <person name="Zhou Y."/>
        </authorList>
    </citation>
    <scope>NUCLEOTIDE SEQUENCE</scope>
    <source>
        <strain evidence="3">CGMCC 4.7138</strain>
    </source>
</reference>